<name>A0A453A429_AEGTS</name>
<accession>A0A453A429</accession>
<dbReference type="AlphaFoldDB" id="A0A453A429"/>
<keyword evidence="1" id="KW-0472">Membrane</keyword>
<reference evidence="2" key="3">
    <citation type="journal article" date="2017" name="Nature">
        <title>Genome sequence of the progenitor of the wheat D genome Aegilops tauschii.</title>
        <authorList>
            <person name="Luo M.C."/>
            <person name="Gu Y.Q."/>
            <person name="Puiu D."/>
            <person name="Wang H."/>
            <person name="Twardziok S.O."/>
            <person name="Deal K.R."/>
            <person name="Huo N."/>
            <person name="Zhu T."/>
            <person name="Wang L."/>
            <person name="Wang Y."/>
            <person name="McGuire P.E."/>
            <person name="Liu S."/>
            <person name="Long H."/>
            <person name="Ramasamy R.K."/>
            <person name="Rodriguez J.C."/>
            <person name="Van S.L."/>
            <person name="Yuan L."/>
            <person name="Wang Z."/>
            <person name="Xia Z."/>
            <person name="Xiao L."/>
            <person name="Anderson O.D."/>
            <person name="Ouyang S."/>
            <person name="Liang Y."/>
            <person name="Zimin A.V."/>
            <person name="Pertea G."/>
            <person name="Qi P."/>
            <person name="Bennetzen J.L."/>
            <person name="Dai X."/>
            <person name="Dawson M.W."/>
            <person name="Muller H.G."/>
            <person name="Kugler K."/>
            <person name="Rivarola-Duarte L."/>
            <person name="Spannagl M."/>
            <person name="Mayer K.F.X."/>
            <person name="Lu F.H."/>
            <person name="Bevan M.W."/>
            <person name="Leroy P."/>
            <person name="Li P."/>
            <person name="You F.M."/>
            <person name="Sun Q."/>
            <person name="Liu Z."/>
            <person name="Lyons E."/>
            <person name="Wicker T."/>
            <person name="Salzberg S.L."/>
            <person name="Devos K.M."/>
            <person name="Dvorak J."/>
        </authorList>
    </citation>
    <scope>NUCLEOTIDE SEQUENCE [LARGE SCALE GENOMIC DNA]</scope>
    <source>
        <strain evidence="2">cv. AL8/78</strain>
    </source>
</reference>
<evidence type="ECO:0000313" key="2">
    <source>
        <dbReference type="EnsemblPlants" id="AET1Gv21033300.3"/>
    </source>
</evidence>
<proteinExistence type="predicted"/>
<organism evidence="2 3">
    <name type="scientific">Aegilops tauschii subsp. strangulata</name>
    <name type="common">Goatgrass</name>
    <dbReference type="NCBI Taxonomy" id="200361"/>
    <lineage>
        <taxon>Eukaryota</taxon>
        <taxon>Viridiplantae</taxon>
        <taxon>Streptophyta</taxon>
        <taxon>Embryophyta</taxon>
        <taxon>Tracheophyta</taxon>
        <taxon>Spermatophyta</taxon>
        <taxon>Magnoliopsida</taxon>
        <taxon>Liliopsida</taxon>
        <taxon>Poales</taxon>
        <taxon>Poaceae</taxon>
        <taxon>BOP clade</taxon>
        <taxon>Pooideae</taxon>
        <taxon>Triticodae</taxon>
        <taxon>Triticeae</taxon>
        <taxon>Triticinae</taxon>
        <taxon>Aegilops</taxon>
    </lineage>
</organism>
<protein>
    <submittedName>
        <fullName evidence="2">Uncharacterized protein</fullName>
    </submittedName>
</protein>
<dbReference type="EnsemblPlants" id="AET1Gv21033300.3">
    <property type="protein sequence ID" value="AET1Gv21033300.3"/>
    <property type="gene ID" value="AET1Gv21033300"/>
</dbReference>
<reference evidence="3" key="1">
    <citation type="journal article" date="2014" name="Science">
        <title>Ancient hybridizations among the ancestral genomes of bread wheat.</title>
        <authorList>
            <consortium name="International Wheat Genome Sequencing Consortium,"/>
            <person name="Marcussen T."/>
            <person name="Sandve S.R."/>
            <person name="Heier L."/>
            <person name="Spannagl M."/>
            <person name="Pfeifer M."/>
            <person name="Jakobsen K.S."/>
            <person name="Wulff B.B."/>
            <person name="Steuernagel B."/>
            <person name="Mayer K.F."/>
            <person name="Olsen O.A."/>
        </authorList>
    </citation>
    <scope>NUCLEOTIDE SEQUENCE [LARGE SCALE GENOMIC DNA]</scope>
    <source>
        <strain evidence="3">cv. AL8/78</strain>
    </source>
</reference>
<evidence type="ECO:0000256" key="1">
    <source>
        <dbReference type="SAM" id="Phobius"/>
    </source>
</evidence>
<feature type="transmembrane region" description="Helical" evidence="1">
    <location>
        <begin position="155"/>
        <end position="174"/>
    </location>
</feature>
<evidence type="ECO:0000313" key="3">
    <source>
        <dbReference type="Proteomes" id="UP000015105"/>
    </source>
</evidence>
<sequence>KPHPRQLFPSVFLLGGGERGTLAARGTPRSPRPATMAAVRCAARRLGGSLLQRTQAAVAEEGRLLSPSRLMRSRQLSTKVSGERSQVAERQLLEPGSLMRSRQLSGEHARNIQKKEDDCWAGFIETLKRLDELEKKKKPNVFKQRMISIDRALKSLVYVSFKVTVVFVVAASAFSDSGLEV</sequence>
<reference evidence="2" key="5">
    <citation type="journal article" date="2021" name="G3 (Bethesda)">
        <title>Aegilops tauschii genome assembly Aet v5.0 features greater sequence contiguity and improved annotation.</title>
        <authorList>
            <person name="Wang L."/>
            <person name="Zhu T."/>
            <person name="Rodriguez J.C."/>
            <person name="Deal K.R."/>
            <person name="Dubcovsky J."/>
            <person name="McGuire P.E."/>
            <person name="Lux T."/>
            <person name="Spannagl M."/>
            <person name="Mayer K.F.X."/>
            <person name="Baldrich P."/>
            <person name="Meyers B.C."/>
            <person name="Huo N."/>
            <person name="Gu Y.Q."/>
            <person name="Zhou H."/>
            <person name="Devos K.M."/>
            <person name="Bennetzen J.L."/>
            <person name="Unver T."/>
            <person name="Budak H."/>
            <person name="Gulick P.J."/>
            <person name="Galiba G."/>
            <person name="Kalapos B."/>
            <person name="Nelson D.R."/>
            <person name="Li P."/>
            <person name="You F.M."/>
            <person name="Luo M.C."/>
            <person name="Dvorak J."/>
        </authorList>
    </citation>
    <scope>NUCLEOTIDE SEQUENCE [LARGE SCALE GENOMIC DNA]</scope>
    <source>
        <strain evidence="2">cv. AL8/78</strain>
    </source>
</reference>
<keyword evidence="1" id="KW-0812">Transmembrane</keyword>
<keyword evidence="1" id="KW-1133">Transmembrane helix</keyword>
<reference evidence="3" key="2">
    <citation type="journal article" date="2017" name="Nat. Plants">
        <title>The Aegilops tauschii genome reveals multiple impacts of transposons.</title>
        <authorList>
            <person name="Zhao G."/>
            <person name="Zou C."/>
            <person name="Li K."/>
            <person name="Wang K."/>
            <person name="Li T."/>
            <person name="Gao L."/>
            <person name="Zhang X."/>
            <person name="Wang H."/>
            <person name="Yang Z."/>
            <person name="Liu X."/>
            <person name="Jiang W."/>
            <person name="Mao L."/>
            <person name="Kong X."/>
            <person name="Jiao Y."/>
            <person name="Jia J."/>
        </authorList>
    </citation>
    <scope>NUCLEOTIDE SEQUENCE [LARGE SCALE GENOMIC DNA]</scope>
    <source>
        <strain evidence="3">cv. AL8/78</strain>
    </source>
</reference>
<keyword evidence="3" id="KW-1185">Reference proteome</keyword>
<reference evidence="2" key="4">
    <citation type="submission" date="2019-03" db="UniProtKB">
        <authorList>
            <consortium name="EnsemblPlants"/>
        </authorList>
    </citation>
    <scope>IDENTIFICATION</scope>
</reference>
<dbReference type="Gramene" id="AET1Gv21033300.3">
    <property type="protein sequence ID" value="AET1Gv21033300.3"/>
    <property type="gene ID" value="AET1Gv21033300"/>
</dbReference>
<dbReference type="Proteomes" id="UP000015105">
    <property type="component" value="Chromosome 1D"/>
</dbReference>